<dbReference type="RefSeq" id="WP_120644807.1">
    <property type="nucleotide sequence ID" value="NZ_RAWB01000193.1"/>
</dbReference>
<dbReference type="CDD" id="cd03216">
    <property type="entry name" value="ABC_Carb_Monos_I"/>
    <property type="match status" value="1"/>
</dbReference>
<feature type="domain" description="ABC transporter" evidence="6">
    <location>
        <begin position="302"/>
        <end position="546"/>
    </location>
</feature>
<dbReference type="GO" id="GO:0016887">
    <property type="term" value="F:ATP hydrolysis activity"/>
    <property type="evidence" value="ECO:0007669"/>
    <property type="project" value="InterPro"/>
</dbReference>
<dbReference type="SUPFAM" id="SSF52540">
    <property type="entry name" value="P-loop containing nucleoside triphosphate hydrolases"/>
    <property type="match status" value="2"/>
</dbReference>
<dbReference type="Proteomes" id="UP000272888">
    <property type="component" value="Unassembled WGS sequence"/>
</dbReference>
<dbReference type="SMART" id="SM00382">
    <property type="entry name" value="AAA"/>
    <property type="match status" value="1"/>
</dbReference>
<evidence type="ECO:0000259" key="6">
    <source>
        <dbReference type="PROSITE" id="PS50893"/>
    </source>
</evidence>
<organism evidence="7 8">
    <name type="scientific">Corallococcus llansteffanensis</name>
    <dbReference type="NCBI Taxonomy" id="2316731"/>
    <lineage>
        <taxon>Bacteria</taxon>
        <taxon>Pseudomonadati</taxon>
        <taxon>Myxococcota</taxon>
        <taxon>Myxococcia</taxon>
        <taxon>Myxococcales</taxon>
        <taxon>Cystobacterineae</taxon>
        <taxon>Myxococcaceae</taxon>
        <taxon>Corallococcus</taxon>
    </lineage>
</organism>
<gene>
    <name evidence="7" type="ORF">D7V93_19255</name>
</gene>
<dbReference type="InterPro" id="IPR017871">
    <property type="entry name" value="ABC_transporter-like_CS"/>
</dbReference>
<accession>A0A3A8Q0P1</accession>
<dbReference type="EMBL" id="RAWB01000193">
    <property type="protein sequence ID" value="RKH56954.1"/>
    <property type="molecule type" value="Genomic_DNA"/>
</dbReference>
<dbReference type="GO" id="GO:0005524">
    <property type="term" value="F:ATP binding"/>
    <property type="evidence" value="ECO:0007669"/>
    <property type="project" value="UniProtKB-KW"/>
</dbReference>
<dbReference type="CDD" id="cd03215">
    <property type="entry name" value="ABC_Carb_Monos_II"/>
    <property type="match status" value="1"/>
</dbReference>
<dbReference type="PANTHER" id="PTHR43790">
    <property type="entry name" value="CARBOHYDRATE TRANSPORT ATP-BINDING PROTEIN MG119-RELATED"/>
    <property type="match status" value="1"/>
</dbReference>
<dbReference type="PROSITE" id="PS00211">
    <property type="entry name" value="ABC_TRANSPORTER_1"/>
    <property type="match status" value="1"/>
</dbReference>
<protein>
    <submittedName>
        <fullName evidence="7">ABC transporter ATP-binding protein</fullName>
    </submittedName>
</protein>
<evidence type="ECO:0000313" key="8">
    <source>
        <dbReference type="Proteomes" id="UP000272888"/>
    </source>
</evidence>
<feature type="region of interest" description="Disordered" evidence="5">
    <location>
        <begin position="275"/>
        <end position="300"/>
    </location>
</feature>
<evidence type="ECO:0000256" key="2">
    <source>
        <dbReference type="ARBA" id="ARBA00022737"/>
    </source>
</evidence>
<dbReference type="InterPro" id="IPR050107">
    <property type="entry name" value="ABC_carbohydrate_import_ATPase"/>
</dbReference>
<sequence>MSLEDASLDIVPGELLAVVGENGAGKSSLMNVLYGLYHPDAGTFLMDGKPVRLRSPRDAIARGIGMVHQHFMLVPTLTVAENVVLGREPTRRGLLDLDRACDEVATTAKRFGFQLDPRARVDTLTVGSQQKVEIVKALHRGAQVLILDEPTAVLTPQESDELAQVMRGLVAQGRTVVLISHKLKEVLGVADRVAVMRRGRTVAEVRAAETTVSALASLMVGEGSRGAALTGVPAPPGAVVSDARDAQAGLAPLDAQDARGGTAASAPGVFDARREAAATAASGPLDAKSEGAGTVASGPPVLDAKDLRAKGDNSRPALQGVSLTVRAGEIVGIAGVDGNGQRELAEVLTGLRALEGGGGTLLGGPLAGLTPALAKARGVGHVPEDRLARAVVKAMTVEENVALGRHRQPPFARGPWVDFKGRRERATRLLATYDVRPPDPTVALQALSGGNQQKVVVARELDADPKLLVVVQPTRGLDIGAVAQVHARLREAKARGAGVVMVSLDLEEVLALSDRVYVLYEGRVTGHFPRKDLDERELGRRMLGAESDHG</sequence>
<evidence type="ECO:0000313" key="7">
    <source>
        <dbReference type="EMBL" id="RKH56954.1"/>
    </source>
</evidence>
<feature type="domain" description="ABC transporter" evidence="6">
    <location>
        <begin position="1"/>
        <end position="223"/>
    </location>
</feature>
<evidence type="ECO:0000256" key="4">
    <source>
        <dbReference type="ARBA" id="ARBA00022840"/>
    </source>
</evidence>
<evidence type="ECO:0000256" key="5">
    <source>
        <dbReference type="SAM" id="MobiDB-lite"/>
    </source>
</evidence>
<dbReference type="InterPro" id="IPR003439">
    <property type="entry name" value="ABC_transporter-like_ATP-bd"/>
</dbReference>
<dbReference type="Gene3D" id="3.40.50.300">
    <property type="entry name" value="P-loop containing nucleotide triphosphate hydrolases"/>
    <property type="match status" value="2"/>
</dbReference>
<comment type="caution">
    <text evidence="7">The sequence shown here is derived from an EMBL/GenBank/DDBJ whole genome shotgun (WGS) entry which is preliminary data.</text>
</comment>
<reference evidence="8" key="1">
    <citation type="submission" date="2018-09" db="EMBL/GenBank/DDBJ databases">
        <authorList>
            <person name="Livingstone P.G."/>
            <person name="Whitworth D.E."/>
        </authorList>
    </citation>
    <scope>NUCLEOTIDE SEQUENCE [LARGE SCALE GENOMIC DNA]</scope>
    <source>
        <strain evidence="8">CA051B</strain>
    </source>
</reference>
<dbReference type="Pfam" id="PF00005">
    <property type="entry name" value="ABC_tran"/>
    <property type="match status" value="2"/>
</dbReference>
<keyword evidence="2" id="KW-0677">Repeat</keyword>
<keyword evidence="3" id="KW-0547">Nucleotide-binding</keyword>
<name>A0A3A8Q0P1_9BACT</name>
<evidence type="ECO:0000256" key="1">
    <source>
        <dbReference type="ARBA" id="ARBA00022448"/>
    </source>
</evidence>
<proteinExistence type="predicted"/>
<dbReference type="AlphaFoldDB" id="A0A3A8Q0P1"/>
<dbReference type="InterPro" id="IPR003593">
    <property type="entry name" value="AAA+_ATPase"/>
</dbReference>
<keyword evidence="4 7" id="KW-0067">ATP-binding</keyword>
<keyword evidence="8" id="KW-1185">Reference proteome</keyword>
<dbReference type="InterPro" id="IPR027417">
    <property type="entry name" value="P-loop_NTPase"/>
</dbReference>
<dbReference type="PANTHER" id="PTHR43790:SF9">
    <property type="entry name" value="GALACTOFURANOSE TRANSPORTER ATP-BINDING PROTEIN YTFR"/>
    <property type="match status" value="1"/>
</dbReference>
<keyword evidence="1" id="KW-0813">Transport</keyword>
<dbReference type="PROSITE" id="PS50893">
    <property type="entry name" value="ABC_TRANSPORTER_2"/>
    <property type="match status" value="2"/>
</dbReference>
<evidence type="ECO:0000256" key="3">
    <source>
        <dbReference type="ARBA" id="ARBA00022741"/>
    </source>
</evidence>